<reference evidence="3" key="1">
    <citation type="journal article" date="2019" name="Int. J. Syst. Evol. Microbiol.">
        <title>The Global Catalogue of Microorganisms (GCM) 10K type strain sequencing project: providing services to taxonomists for standard genome sequencing and annotation.</title>
        <authorList>
            <consortium name="The Broad Institute Genomics Platform"/>
            <consortium name="The Broad Institute Genome Sequencing Center for Infectious Disease"/>
            <person name="Wu L."/>
            <person name="Ma J."/>
        </authorList>
    </citation>
    <scope>NUCLEOTIDE SEQUENCE [LARGE SCALE GENOMIC DNA]</scope>
    <source>
        <strain evidence="3">JCM 31202</strain>
    </source>
</reference>
<evidence type="ECO:0000256" key="1">
    <source>
        <dbReference type="SAM" id="MobiDB-lite"/>
    </source>
</evidence>
<accession>A0ABW3EYV7</accession>
<evidence type="ECO:0000313" key="2">
    <source>
        <dbReference type="EMBL" id="MFD0904547.1"/>
    </source>
</evidence>
<dbReference type="Proteomes" id="UP001596972">
    <property type="component" value="Unassembled WGS sequence"/>
</dbReference>
<evidence type="ECO:0000313" key="3">
    <source>
        <dbReference type="Proteomes" id="UP001596972"/>
    </source>
</evidence>
<name>A0ABW3EYV7_9ACTN</name>
<protein>
    <recommendedName>
        <fullName evidence="4">DUF397 domain-containing protein</fullName>
    </recommendedName>
</protein>
<evidence type="ECO:0008006" key="4">
    <source>
        <dbReference type="Google" id="ProtNLM"/>
    </source>
</evidence>
<proteinExistence type="predicted"/>
<feature type="region of interest" description="Disordered" evidence="1">
    <location>
        <begin position="1"/>
        <end position="33"/>
    </location>
</feature>
<sequence length="76" mass="8204">MTFDTRERPDRRPRTGFACGARRPGIARAPPPDGRRMVVLARTLVISSPAGYGDVGGRDVQSFAVSSECLGLEKSQ</sequence>
<feature type="compositionally biased region" description="Basic and acidic residues" evidence="1">
    <location>
        <begin position="1"/>
        <end position="13"/>
    </location>
</feature>
<organism evidence="2 3">
    <name type="scientific">Actinomadura sediminis</name>
    <dbReference type="NCBI Taxonomy" id="1038904"/>
    <lineage>
        <taxon>Bacteria</taxon>
        <taxon>Bacillati</taxon>
        <taxon>Actinomycetota</taxon>
        <taxon>Actinomycetes</taxon>
        <taxon>Streptosporangiales</taxon>
        <taxon>Thermomonosporaceae</taxon>
        <taxon>Actinomadura</taxon>
    </lineage>
</organism>
<dbReference type="EMBL" id="JBHTJA010000089">
    <property type="protein sequence ID" value="MFD0904547.1"/>
    <property type="molecule type" value="Genomic_DNA"/>
</dbReference>
<comment type="caution">
    <text evidence="2">The sequence shown here is derived from an EMBL/GenBank/DDBJ whole genome shotgun (WGS) entry which is preliminary data.</text>
</comment>
<gene>
    <name evidence="2" type="ORF">ACFQ11_29475</name>
</gene>
<dbReference type="RefSeq" id="WP_378304521.1">
    <property type="nucleotide sequence ID" value="NZ_JBHTJA010000089.1"/>
</dbReference>
<keyword evidence="3" id="KW-1185">Reference proteome</keyword>
<feature type="compositionally biased region" description="Low complexity" evidence="1">
    <location>
        <begin position="18"/>
        <end position="28"/>
    </location>
</feature>